<dbReference type="STRING" id="2711.A0A067DLG1"/>
<evidence type="ECO:0000313" key="1">
    <source>
        <dbReference type="EMBL" id="KDO43668.1"/>
    </source>
</evidence>
<name>A0A067DLG1_CITSI</name>
<protein>
    <submittedName>
        <fullName evidence="1">Uncharacterized protein</fullName>
    </submittedName>
</protein>
<dbReference type="EMBL" id="KK785363">
    <property type="protein sequence ID" value="KDO43668.1"/>
    <property type="molecule type" value="Genomic_DNA"/>
</dbReference>
<proteinExistence type="predicted"/>
<reference evidence="1 2" key="1">
    <citation type="submission" date="2014-04" db="EMBL/GenBank/DDBJ databases">
        <authorList>
            <consortium name="International Citrus Genome Consortium"/>
            <person name="Gmitter F."/>
            <person name="Chen C."/>
            <person name="Farmerie W."/>
            <person name="Harkins T."/>
            <person name="Desany B."/>
            <person name="Mohiuddin M."/>
            <person name="Kodira C."/>
            <person name="Borodovsky M."/>
            <person name="Lomsadze A."/>
            <person name="Burns P."/>
            <person name="Jenkins J."/>
            <person name="Prochnik S."/>
            <person name="Shu S."/>
            <person name="Chapman J."/>
            <person name="Pitluck S."/>
            <person name="Schmutz J."/>
            <person name="Rokhsar D."/>
        </authorList>
    </citation>
    <scope>NUCLEOTIDE SEQUENCE</scope>
</reference>
<dbReference type="Proteomes" id="UP000027120">
    <property type="component" value="Unassembled WGS sequence"/>
</dbReference>
<gene>
    <name evidence="1" type="ORF">CISIN_1g038638mg</name>
</gene>
<organism evidence="1 2">
    <name type="scientific">Citrus sinensis</name>
    <name type="common">Sweet orange</name>
    <name type="synonym">Citrus aurantium var. sinensis</name>
    <dbReference type="NCBI Taxonomy" id="2711"/>
    <lineage>
        <taxon>Eukaryota</taxon>
        <taxon>Viridiplantae</taxon>
        <taxon>Streptophyta</taxon>
        <taxon>Embryophyta</taxon>
        <taxon>Tracheophyta</taxon>
        <taxon>Spermatophyta</taxon>
        <taxon>Magnoliopsida</taxon>
        <taxon>eudicotyledons</taxon>
        <taxon>Gunneridae</taxon>
        <taxon>Pentapetalae</taxon>
        <taxon>rosids</taxon>
        <taxon>malvids</taxon>
        <taxon>Sapindales</taxon>
        <taxon>Rutaceae</taxon>
        <taxon>Aurantioideae</taxon>
        <taxon>Citrus</taxon>
    </lineage>
</organism>
<accession>A0A067DLG1</accession>
<sequence>MTLHKYIAVQIESLFQRKYTSRISISSIEGWLLQIILTMNDLMTRSFLIYVELKKQAMKGEESLPDLEIGTQLYAVDRQNLSQFFEEVAAIKIDMEDITNLYINIQRQNEDTKSAQSSKILGGIGDKIKSEMVNISLKNRQLYRPQNKILQRLFFQNNVDPLMLIKGGQGIGSFSIEPNQKF</sequence>
<dbReference type="SMR" id="A0A067DLG1"/>
<dbReference type="AlphaFoldDB" id="A0A067DLG1"/>
<keyword evidence="2" id="KW-1185">Reference proteome</keyword>
<evidence type="ECO:0000313" key="2">
    <source>
        <dbReference type="Proteomes" id="UP000027120"/>
    </source>
</evidence>